<dbReference type="EMBL" id="JARBHB010000006">
    <property type="protein sequence ID" value="KAJ8880262.1"/>
    <property type="molecule type" value="Genomic_DNA"/>
</dbReference>
<sequence length="92" mass="10405">MSASRSLKLSDNETMRFIELYENETLLYDVAMMEYRNRDLRAAAAAKRIADVLNVSGFGPGEVITKFKILRNAYSQEVKKIADSHKSGRSTD</sequence>
<evidence type="ECO:0000259" key="1">
    <source>
        <dbReference type="Pfam" id="PF10545"/>
    </source>
</evidence>
<gene>
    <name evidence="2" type="ORF">PR048_016728</name>
</gene>
<name>A0ABQ9H7I0_9NEOP</name>
<dbReference type="InterPro" id="IPR006578">
    <property type="entry name" value="MADF-dom"/>
</dbReference>
<protein>
    <recommendedName>
        <fullName evidence="1">MADF domain-containing protein</fullName>
    </recommendedName>
</protein>
<reference evidence="2 3" key="1">
    <citation type="submission" date="2023-02" db="EMBL/GenBank/DDBJ databases">
        <title>LHISI_Scaffold_Assembly.</title>
        <authorList>
            <person name="Stuart O.P."/>
            <person name="Cleave R."/>
            <person name="Magrath M.J.L."/>
            <person name="Mikheyev A.S."/>
        </authorList>
    </citation>
    <scope>NUCLEOTIDE SEQUENCE [LARGE SCALE GENOMIC DNA]</scope>
    <source>
        <strain evidence="2">Daus_M_001</strain>
        <tissue evidence="2">Leg muscle</tissue>
    </source>
</reference>
<dbReference type="Pfam" id="PF10545">
    <property type="entry name" value="MADF_DNA_bdg"/>
    <property type="match status" value="1"/>
</dbReference>
<comment type="caution">
    <text evidence="2">The sequence shown here is derived from an EMBL/GenBank/DDBJ whole genome shotgun (WGS) entry which is preliminary data.</text>
</comment>
<feature type="domain" description="MADF" evidence="1">
    <location>
        <begin position="17"/>
        <end position="86"/>
    </location>
</feature>
<dbReference type="Proteomes" id="UP001159363">
    <property type="component" value="Chromosome 5"/>
</dbReference>
<proteinExistence type="predicted"/>
<dbReference type="PANTHER" id="PTHR21505">
    <property type="entry name" value="MADF DOMAIN-CONTAINING PROTEIN-RELATED"/>
    <property type="match status" value="1"/>
</dbReference>
<accession>A0ABQ9H7I0</accession>
<dbReference type="PANTHER" id="PTHR21505:SF12">
    <property type="entry name" value="MADF DOMAIN-CONTAINING PROTEIN-RELATED"/>
    <property type="match status" value="1"/>
</dbReference>
<evidence type="ECO:0000313" key="3">
    <source>
        <dbReference type="Proteomes" id="UP001159363"/>
    </source>
</evidence>
<keyword evidence="3" id="KW-1185">Reference proteome</keyword>
<organism evidence="2 3">
    <name type="scientific">Dryococelus australis</name>
    <dbReference type="NCBI Taxonomy" id="614101"/>
    <lineage>
        <taxon>Eukaryota</taxon>
        <taxon>Metazoa</taxon>
        <taxon>Ecdysozoa</taxon>
        <taxon>Arthropoda</taxon>
        <taxon>Hexapoda</taxon>
        <taxon>Insecta</taxon>
        <taxon>Pterygota</taxon>
        <taxon>Neoptera</taxon>
        <taxon>Polyneoptera</taxon>
        <taxon>Phasmatodea</taxon>
        <taxon>Verophasmatodea</taxon>
        <taxon>Anareolatae</taxon>
        <taxon>Phasmatidae</taxon>
        <taxon>Eurycanthinae</taxon>
        <taxon>Dryococelus</taxon>
    </lineage>
</organism>
<evidence type="ECO:0000313" key="2">
    <source>
        <dbReference type="EMBL" id="KAJ8880262.1"/>
    </source>
</evidence>